<dbReference type="InterPro" id="IPR000642">
    <property type="entry name" value="Peptidase_M41"/>
</dbReference>
<name>A0A812RIM2_SYMPI</name>
<evidence type="ECO:0000256" key="1">
    <source>
        <dbReference type="ARBA" id="ARBA00001947"/>
    </source>
</evidence>
<evidence type="ECO:0000256" key="16">
    <source>
        <dbReference type="ARBA" id="ARBA00023049"/>
    </source>
</evidence>
<accession>A0A812RIM2</accession>
<keyword evidence="16" id="KW-0482">Metalloprotease</keyword>
<dbReference type="SUPFAM" id="SSF52540">
    <property type="entry name" value="P-loop containing nucleoside triphosphate hydrolases"/>
    <property type="match status" value="1"/>
</dbReference>
<dbReference type="HAMAP" id="MF_01458">
    <property type="entry name" value="FtsH"/>
    <property type="match status" value="1"/>
</dbReference>
<comment type="similarity">
    <text evidence="5">In the N-terminal section; belongs to the AAA ATPase family.</text>
</comment>
<dbReference type="GO" id="GO:0005886">
    <property type="term" value="C:plasma membrane"/>
    <property type="evidence" value="ECO:0007669"/>
    <property type="project" value="TreeGrafter"/>
</dbReference>
<proteinExistence type="inferred from homology"/>
<reference evidence="24" key="1">
    <citation type="submission" date="2021-02" db="EMBL/GenBank/DDBJ databases">
        <authorList>
            <person name="Dougan E. K."/>
            <person name="Rhodes N."/>
            <person name="Thang M."/>
            <person name="Chan C."/>
        </authorList>
    </citation>
    <scope>NUCLEOTIDE SEQUENCE</scope>
</reference>
<dbReference type="FunFam" id="1.20.58.760:FF:000001">
    <property type="entry name" value="ATP-dependent zinc metalloprotease FtsH"/>
    <property type="match status" value="1"/>
</dbReference>
<dbReference type="GO" id="GO:0008168">
    <property type="term" value="F:methyltransferase activity"/>
    <property type="evidence" value="ECO:0007669"/>
    <property type="project" value="InterPro"/>
</dbReference>
<evidence type="ECO:0000256" key="15">
    <source>
        <dbReference type="ARBA" id="ARBA00023015"/>
    </source>
</evidence>
<dbReference type="SUPFAM" id="SSF46557">
    <property type="entry name" value="GreA transcript cleavage protein, N-terminal domain"/>
    <property type="match status" value="1"/>
</dbReference>
<dbReference type="CDD" id="cd19501">
    <property type="entry name" value="RecA-like_FtsH"/>
    <property type="match status" value="1"/>
</dbReference>
<gene>
    <name evidence="24" type="primary">ftsH</name>
    <name evidence="24" type="ORF">SPIL2461_LOCUS10796</name>
</gene>
<dbReference type="InterPro" id="IPR018151">
    <property type="entry name" value="TF_GreA/GreB_CS"/>
</dbReference>
<organism evidence="24 25">
    <name type="scientific">Symbiodinium pilosum</name>
    <name type="common">Dinoflagellate</name>
    <dbReference type="NCBI Taxonomy" id="2952"/>
    <lineage>
        <taxon>Eukaryota</taxon>
        <taxon>Sar</taxon>
        <taxon>Alveolata</taxon>
        <taxon>Dinophyceae</taxon>
        <taxon>Suessiales</taxon>
        <taxon>Symbiodiniaceae</taxon>
        <taxon>Symbiodinium</taxon>
    </lineage>
</organism>
<dbReference type="NCBIfam" id="TIGR01241">
    <property type="entry name" value="FtsH_fam"/>
    <property type="match status" value="1"/>
</dbReference>
<evidence type="ECO:0000256" key="8">
    <source>
        <dbReference type="ARBA" id="ARBA00022692"/>
    </source>
</evidence>
<evidence type="ECO:0000259" key="23">
    <source>
        <dbReference type="SMART" id="SM00382"/>
    </source>
</evidence>
<dbReference type="InterPro" id="IPR036953">
    <property type="entry name" value="GreA/GreB_C_sf"/>
</dbReference>
<feature type="transmembrane region" description="Helical" evidence="22">
    <location>
        <begin position="411"/>
        <end position="433"/>
    </location>
</feature>
<evidence type="ECO:0000256" key="4">
    <source>
        <dbReference type="ARBA" id="ARBA00010044"/>
    </source>
</evidence>
<keyword evidence="17" id="KW-0238">DNA-binding</keyword>
<dbReference type="GO" id="GO:0004176">
    <property type="term" value="F:ATP-dependent peptidase activity"/>
    <property type="evidence" value="ECO:0007669"/>
    <property type="project" value="InterPro"/>
</dbReference>
<dbReference type="InterPro" id="IPR027417">
    <property type="entry name" value="P-loop_NTPase"/>
</dbReference>
<evidence type="ECO:0000256" key="11">
    <source>
        <dbReference type="ARBA" id="ARBA00022801"/>
    </source>
</evidence>
<dbReference type="Pfam" id="PF01728">
    <property type="entry name" value="FtsJ"/>
    <property type="match status" value="1"/>
</dbReference>
<dbReference type="Gene3D" id="3.40.50.300">
    <property type="entry name" value="P-loop containing nucleotide triphosphate hydrolases"/>
    <property type="match status" value="1"/>
</dbReference>
<feature type="region of interest" description="Disordered" evidence="21">
    <location>
        <begin position="908"/>
        <end position="944"/>
    </location>
</feature>
<dbReference type="AlphaFoldDB" id="A0A812RIM2"/>
<dbReference type="InterPro" id="IPR022691">
    <property type="entry name" value="Tscrpt_elong_fac_GreA/B_N"/>
</dbReference>
<dbReference type="NCBIfam" id="NF001264">
    <property type="entry name" value="PRK00226.1-5"/>
    <property type="match status" value="1"/>
</dbReference>
<dbReference type="GO" id="GO:0016887">
    <property type="term" value="F:ATP hydrolysis activity"/>
    <property type="evidence" value="ECO:0007669"/>
    <property type="project" value="InterPro"/>
</dbReference>
<keyword evidence="8 22" id="KW-0812">Transmembrane</keyword>
<evidence type="ECO:0000256" key="10">
    <source>
        <dbReference type="ARBA" id="ARBA00022741"/>
    </source>
</evidence>
<evidence type="ECO:0000256" key="19">
    <source>
        <dbReference type="ARBA" id="ARBA00023163"/>
    </source>
</evidence>
<dbReference type="GO" id="GO:0033645">
    <property type="term" value="C:host cell endomembrane system"/>
    <property type="evidence" value="ECO:0007669"/>
    <property type="project" value="UniProtKB-SubCell"/>
</dbReference>
<dbReference type="InterPro" id="IPR036805">
    <property type="entry name" value="Tscrpt_elong_fac_GreA/B_N_sf"/>
</dbReference>
<keyword evidence="12" id="KW-0862">Zinc</keyword>
<keyword evidence="9" id="KW-0479">Metal-binding</keyword>
<keyword evidence="15" id="KW-0805">Transcription regulation</keyword>
<dbReference type="Proteomes" id="UP000649617">
    <property type="component" value="Unassembled WGS sequence"/>
</dbReference>
<dbReference type="InterPro" id="IPR029063">
    <property type="entry name" value="SAM-dependent_MTases_sf"/>
</dbReference>
<evidence type="ECO:0000256" key="17">
    <source>
        <dbReference type="ARBA" id="ARBA00023125"/>
    </source>
</evidence>
<feature type="domain" description="AAA+ ATPase" evidence="23">
    <location>
        <begin position="499"/>
        <end position="638"/>
    </location>
</feature>
<evidence type="ECO:0000256" key="3">
    <source>
        <dbReference type="ARBA" id="ARBA00008213"/>
    </source>
</evidence>
<dbReference type="FunFam" id="1.10.287.180:FF:000001">
    <property type="entry name" value="Transcription elongation factor GreA"/>
    <property type="match status" value="1"/>
</dbReference>
<dbReference type="InterPro" id="IPR028624">
    <property type="entry name" value="Tscrpt_elong_fac_GreA/B"/>
</dbReference>
<dbReference type="InterPro" id="IPR003959">
    <property type="entry name" value="ATPase_AAA_core"/>
</dbReference>
<dbReference type="Gene3D" id="3.10.50.30">
    <property type="entry name" value="Transcription elongation factor, GreA/GreB, C-terminal domain"/>
    <property type="match status" value="1"/>
</dbReference>
<dbReference type="OrthoDB" id="1413014at2759"/>
<dbReference type="InterPro" id="IPR037219">
    <property type="entry name" value="Peptidase_M41-like"/>
</dbReference>
<dbReference type="Pfam" id="PF01434">
    <property type="entry name" value="Peptidase_M41"/>
    <property type="match status" value="1"/>
</dbReference>
<dbReference type="PROSITE" id="PS00829">
    <property type="entry name" value="GREAB_1"/>
    <property type="match status" value="1"/>
</dbReference>
<evidence type="ECO:0000256" key="14">
    <source>
        <dbReference type="ARBA" id="ARBA00022989"/>
    </source>
</evidence>
<evidence type="ECO:0000256" key="12">
    <source>
        <dbReference type="ARBA" id="ARBA00022833"/>
    </source>
</evidence>
<dbReference type="GO" id="GO:0070063">
    <property type="term" value="F:RNA polymerase binding"/>
    <property type="evidence" value="ECO:0007669"/>
    <property type="project" value="InterPro"/>
</dbReference>
<evidence type="ECO:0000256" key="9">
    <source>
        <dbReference type="ARBA" id="ARBA00022723"/>
    </source>
</evidence>
<dbReference type="InterPro" id="IPR002877">
    <property type="entry name" value="RNA_MeTrfase_FtsJ_dom"/>
</dbReference>
<dbReference type="FunFam" id="3.40.50.300:FF:000001">
    <property type="entry name" value="ATP-dependent zinc metalloprotease FtsH"/>
    <property type="match status" value="1"/>
</dbReference>
<dbReference type="NCBIfam" id="TIGR01462">
    <property type="entry name" value="greA"/>
    <property type="match status" value="1"/>
</dbReference>
<dbReference type="PROSITE" id="PS00674">
    <property type="entry name" value="AAA"/>
    <property type="match status" value="1"/>
</dbReference>
<keyword evidence="19" id="KW-0804">Transcription</keyword>
<dbReference type="InterPro" id="IPR041569">
    <property type="entry name" value="AAA_lid_3"/>
</dbReference>
<evidence type="ECO:0000256" key="5">
    <source>
        <dbReference type="ARBA" id="ARBA00010550"/>
    </source>
</evidence>
<dbReference type="SUPFAM" id="SSF53335">
    <property type="entry name" value="S-adenosyl-L-methionine-dependent methyltransferases"/>
    <property type="match status" value="1"/>
</dbReference>
<feature type="compositionally biased region" description="Low complexity" evidence="21">
    <location>
        <begin position="926"/>
        <end position="944"/>
    </location>
</feature>
<keyword evidence="25" id="KW-1185">Reference proteome</keyword>
<dbReference type="SUPFAM" id="SSF54534">
    <property type="entry name" value="FKBP-like"/>
    <property type="match status" value="1"/>
</dbReference>
<dbReference type="HAMAP" id="MF_00105">
    <property type="entry name" value="GreA_GreB"/>
    <property type="match status" value="1"/>
</dbReference>
<dbReference type="FunFam" id="3.10.50.30:FF:000001">
    <property type="entry name" value="Transcription elongation factor GreA"/>
    <property type="match status" value="1"/>
</dbReference>
<evidence type="ECO:0000256" key="7">
    <source>
        <dbReference type="ARBA" id="ARBA00022670"/>
    </source>
</evidence>
<dbReference type="Gene3D" id="1.20.58.760">
    <property type="entry name" value="Peptidase M41"/>
    <property type="match status" value="1"/>
</dbReference>
<dbReference type="GO" id="GO:0010304">
    <property type="term" value="P:PSII associated light-harvesting complex II catabolic process"/>
    <property type="evidence" value="ECO:0007669"/>
    <property type="project" value="UniProtKB-ARBA"/>
</dbReference>
<dbReference type="GO" id="GO:0006508">
    <property type="term" value="P:proteolysis"/>
    <property type="evidence" value="ECO:0007669"/>
    <property type="project" value="UniProtKB-KW"/>
</dbReference>
<keyword evidence="18 22" id="KW-0472">Membrane</keyword>
<comment type="cofactor">
    <cofactor evidence="1">
        <name>Zn(2+)</name>
        <dbReference type="ChEBI" id="CHEBI:29105"/>
    </cofactor>
</comment>
<dbReference type="InterPro" id="IPR003593">
    <property type="entry name" value="AAA+_ATPase"/>
</dbReference>
<dbReference type="SMART" id="SM00382">
    <property type="entry name" value="AAA"/>
    <property type="match status" value="1"/>
</dbReference>
<comment type="caution">
    <text evidence="24">The sequence shown here is derived from an EMBL/GenBank/DDBJ whole genome shotgun (WGS) entry which is preliminary data.</text>
</comment>
<dbReference type="Gene3D" id="3.40.50.150">
    <property type="entry name" value="Vaccinia Virus protein VP39"/>
    <property type="match status" value="1"/>
</dbReference>
<evidence type="ECO:0000256" key="6">
    <source>
        <dbReference type="ARBA" id="ARBA00013729"/>
    </source>
</evidence>
<sequence>MPTPMTLEGAENLREELQHRKSVLRPEITQAIAEAREHGDLKENAEYHAAREQQGFNEGRIQDIEGKLADAQIIDVAKLPQGEKVIFGVTVTLLDVDNDEEITYKIVGEDEADLKVGKISVMSPIARAMIGKSVGDAVSVATPGGDREYEIDRVESQQEHELLGLWLPGYALISNQNDAVQMMGNLDQGQVSRAHFKLLQLDQRYKLIKPQARVLELGAAPGGWTQYLQDRLSKGLLIAVDPLPITAGMDTVVIEGRAGETEVDEAIEQALQGDTLDLVLSDMAPNISGVRAVDQARAMDLADTALLACHRWLKPRGAMAIKAFQGEGLDQWVKDLRRQFAKEPVAYSEFVKAVNAGQIREAQIQGDKITALDGSGNRMVVVWPQNDDKLISELIDNNVVTTVLEPEKQSFWSQLLIASFPILIIIAVFMLFMRQMQGGGSGRGGPMAFGRSKAKLLSEDQIKTTFADVAGVDEAKEEVQELVEFLRDPGKFQRLGGHIPRGVLMVGQPGTGKTLLAKAIAGEAKVPFFSISGSDFVEMFVGVGASRVRDMFEQAKKQSPCIIFIDEIDAVGRHRGAGLGGGHDEREQTLNQLLVEMDGFEANDGIIVIAATNRPDVLDPALLRPGRFDRQVVVGLPDIRGREQIVKVHMRKVPLADDVEPGIIARGTPGFSGADLANLVNEAALFAARGGKRLVSMEEFDKAKDKIMMGAERKSMVMSEKEKRNTAYHEAGHAIIGRLMPDHDPVYKVSIIPRGRALGVTMFLPEEDRYSLTRQGIRSQICSLFGGRIAEEMILGPEYVTTGASNDIERATSLARSMVTKWGLSERLGPLKYDEDDNEVFLGMSAGVKPKALSDDTAKAIDEEVRSIIDTCYATAHDMLEENIDKLHSMADALMEFETIGVEQIDDIMAGAKPRAPTDYEPKPPSSGSDSSPESPIGGPAEES</sequence>
<keyword evidence="13" id="KW-0067">ATP-binding</keyword>
<dbReference type="Pfam" id="PF00004">
    <property type="entry name" value="AAA"/>
    <property type="match status" value="1"/>
</dbReference>
<keyword evidence="7" id="KW-0645">Protease</keyword>
<keyword evidence="10" id="KW-0547">Nucleotide-binding</keyword>
<dbReference type="FunFam" id="1.10.8.60:FF:000001">
    <property type="entry name" value="ATP-dependent zinc metalloprotease FtsH"/>
    <property type="match status" value="1"/>
</dbReference>
<comment type="similarity">
    <text evidence="3">Belongs to the GreA/GreB family.</text>
</comment>
<dbReference type="NCBIfam" id="NF001263">
    <property type="entry name" value="PRK00226.1-4"/>
    <property type="match status" value="1"/>
</dbReference>
<evidence type="ECO:0000256" key="2">
    <source>
        <dbReference type="ARBA" id="ARBA00004370"/>
    </source>
</evidence>
<dbReference type="PROSITE" id="PS00830">
    <property type="entry name" value="GREAB_2"/>
    <property type="match status" value="1"/>
</dbReference>
<dbReference type="GO" id="GO:0032259">
    <property type="term" value="P:methylation"/>
    <property type="evidence" value="ECO:0007669"/>
    <property type="project" value="InterPro"/>
</dbReference>
<dbReference type="InterPro" id="IPR003960">
    <property type="entry name" value="ATPase_AAA_CS"/>
</dbReference>
<dbReference type="PANTHER" id="PTHR23076">
    <property type="entry name" value="METALLOPROTEASE M41 FTSH"/>
    <property type="match status" value="1"/>
</dbReference>
<dbReference type="GO" id="GO:0004222">
    <property type="term" value="F:metalloendopeptidase activity"/>
    <property type="evidence" value="ECO:0007669"/>
    <property type="project" value="InterPro"/>
</dbReference>
<evidence type="ECO:0000313" key="24">
    <source>
        <dbReference type="EMBL" id="CAE7443853.1"/>
    </source>
</evidence>
<dbReference type="Pfam" id="PF01272">
    <property type="entry name" value="GreA_GreB"/>
    <property type="match status" value="1"/>
</dbReference>
<dbReference type="GO" id="GO:0005524">
    <property type="term" value="F:ATP binding"/>
    <property type="evidence" value="ECO:0007669"/>
    <property type="project" value="UniProtKB-KW"/>
</dbReference>
<comment type="similarity">
    <text evidence="4">In the C-terminal section; belongs to the peptidase M41 family.</text>
</comment>
<evidence type="ECO:0000256" key="22">
    <source>
        <dbReference type="SAM" id="Phobius"/>
    </source>
</evidence>
<dbReference type="Gene3D" id="3.30.720.210">
    <property type="match status" value="1"/>
</dbReference>
<keyword evidence="14 22" id="KW-1133">Transmembrane helix</keyword>
<dbReference type="SUPFAM" id="SSF140990">
    <property type="entry name" value="FtsH protease domain-like"/>
    <property type="match status" value="1"/>
</dbReference>
<dbReference type="GO" id="GO:0032784">
    <property type="term" value="P:regulation of DNA-templated transcription elongation"/>
    <property type="evidence" value="ECO:0007669"/>
    <property type="project" value="InterPro"/>
</dbReference>
<dbReference type="NCBIfam" id="NF001261">
    <property type="entry name" value="PRK00226.1-2"/>
    <property type="match status" value="1"/>
</dbReference>
<dbReference type="Pfam" id="PF03449">
    <property type="entry name" value="GreA_GreB_N"/>
    <property type="match status" value="1"/>
</dbReference>
<evidence type="ECO:0000256" key="18">
    <source>
        <dbReference type="ARBA" id="ARBA00023136"/>
    </source>
</evidence>
<dbReference type="Pfam" id="PF17862">
    <property type="entry name" value="AAA_lid_3"/>
    <property type="match status" value="1"/>
</dbReference>
<dbReference type="EMBL" id="CAJNIZ010020668">
    <property type="protein sequence ID" value="CAE7443853.1"/>
    <property type="molecule type" value="Genomic_DNA"/>
</dbReference>
<evidence type="ECO:0000313" key="25">
    <source>
        <dbReference type="Proteomes" id="UP000649617"/>
    </source>
</evidence>
<dbReference type="Gene3D" id="1.10.287.180">
    <property type="entry name" value="Transcription elongation factor, GreA/GreB, N-terminal domain"/>
    <property type="match status" value="1"/>
</dbReference>
<comment type="subcellular location">
    <subcellularLocation>
        <location evidence="2">Membrane</location>
    </subcellularLocation>
</comment>
<dbReference type="PANTHER" id="PTHR23076:SF97">
    <property type="entry name" value="ATP-DEPENDENT ZINC METALLOPROTEASE YME1L1"/>
    <property type="match status" value="1"/>
</dbReference>
<dbReference type="InterPro" id="IPR001437">
    <property type="entry name" value="Tscrpt_elong_fac_GreA/B_C"/>
</dbReference>
<keyword evidence="11" id="KW-0378">Hydrolase</keyword>
<dbReference type="Gene3D" id="1.10.8.60">
    <property type="match status" value="1"/>
</dbReference>
<dbReference type="InterPro" id="IPR006359">
    <property type="entry name" value="Tscrpt_elong_fac_GreA"/>
</dbReference>
<evidence type="ECO:0000256" key="20">
    <source>
        <dbReference type="ARBA" id="ARBA00030776"/>
    </source>
</evidence>
<dbReference type="InterPro" id="IPR005936">
    <property type="entry name" value="FtsH"/>
</dbReference>
<dbReference type="GO" id="GO:0003677">
    <property type="term" value="F:DNA binding"/>
    <property type="evidence" value="ECO:0007669"/>
    <property type="project" value="UniProtKB-KW"/>
</dbReference>
<evidence type="ECO:0000256" key="13">
    <source>
        <dbReference type="ARBA" id="ARBA00022840"/>
    </source>
</evidence>
<dbReference type="GO" id="GO:0008270">
    <property type="term" value="F:zinc ion binding"/>
    <property type="evidence" value="ECO:0007669"/>
    <property type="project" value="InterPro"/>
</dbReference>
<protein>
    <recommendedName>
        <fullName evidence="6">Transcription elongation factor GreA</fullName>
    </recommendedName>
    <alternativeName>
        <fullName evidence="20">Transcript cleavage factor GreA</fullName>
    </alternativeName>
</protein>
<evidence type="ECO:0000256" key="21">
    <source>
        <dbReference type="SAM" id="MobiDB-lite"/>
    </source>
</evidence>